<dbReference type="Proteomes" id="UP000821865">
    <property type="component" value="Chromosome 10"/>
</dbReference>
<accession>A0ACB8DND8</accession>
<gene>
    <name evidence="1" type="ORF">HPB49_005957</name>
</gene>
<protein>
    <submittedName>
        <fullName evidence="1">Uncharacterized protein</fullName>
    </submittedName>
</protein>
<evidence type="ECO:0000313" key="2">
    <source>
        <dbReference type="Proteomes" id="UP000821865"/>
    </source>
</evidence>
<proteinExistence type="predicted"/>
<evidence type="ECO:0000313" key="1">
    <source>
        <dbReference type="EMBL" id="KAH7973860.1"/>
    </source>
</evidence>
<keyword evidence="2" id="KW-1185">Reference proteome</keyword>
<dbReference type="EMBL" id="CM023479">
    <property type="protein sequence ID" value="KAH7973860.1"/>
    <property type="molecule type" value="Genomic_DNA"/>
</dbReference>
<organism evidence="1 2">
    <name type="scientific">Dermacentor silvarum</name>
    <name type="common">Tick</name>
    <dbReference type="NCBI Taxonomy" id="543639"/>
    <lineage>
        <taxon>Eukaryota</taxon>
        <taxon>Metazoa</taxon>
        <taxon>Ecdysozoa</taxon>
        <taxon>Arthropoda</taxon>
        <taxon>Chelicerata</taxon>
        <taxon>Arachnida</taxon>
        <taxon>Acari</taxon>
        <taxon>Parasitiformes</taxon>
        <taxon>Ixodida</taxon>
        <taxon>Ixodoidea</taxon>
        <taxon>Ixodidae</taxon>
        <taxon>Rhipicephalinae</taxon>
        <taxon>Dermacentor</taxon>
    </lineage>
</organism>
<comment type="caution">
    <text evidence="1">The sequence shown here is derived from an EMBL/GenBank/DDBJ whole genome shotgun (WGS) entry which is preliminary data.</text>
</comment>
<reference evidence="1" key="1">
    <citation type="submission" date="2020-05" db="EMBL/GenBank/DDBJ databases">
        <title>Large-scale comparative analyses of tick genomes elucidate their genetic diversity and vector capacities.</title>
        <authorList>
            <person name="Jia N."/>
            <person name="Wang J."/>
            <person name="Shi W."/>
            <person name="Du L."/>
            <person name="Sun Y."/>
            <person name="Zhan W."/>
            <person name="Jiang J."/>
            <person name="Wang Q."/>
            <person name="Zhang B."/>
            <person name="Ji P."/>
            <person name="Sakyi L.B."/>
            <person name="Cui X."/>
            <person name="Yuan T."/>
            <person name="Jiang B."/>
            <person name="Yang W."/>
            <person name="Lam T.T.-Y."/>
            <person name="Chang Q."/>
            <person name="Ding S."/>
            <person name="Wang X."/>
            <person name="Zhu J."/>
            <person name="Ruan X."/>
            <person name="Zhao L."/>
            <person name="Wei J."/>
            <person name="Que T."/>
            <person name="Du C."/>
            <person name="Cheng J."/>
            <person name="Dai P."/>
            <person name="Han X."/>
            <person name="Huang E."/>
            <person name="Gao Y."/>
            <person name="Liu J."/>
            <person name="Shao H."/>
            <person name="Ye R."/>
            <person name="Li L."/>
            <person name="Wei W."/>
            <person name="Wang X."/>
            <person name="Wang C."/>
            <person name="Yang T."/>
            <person name="Huo Q."/>
            <person name="Li W."/>
            <person name="Guo W."/>
            <person name="Chen H."/>
            <person name="Zhou L."/>
            <person name="Ni X."/>
            <person name="Tian J."/>
            <person name="Zhou Y."/>
            <person name="Sheng Y."/>
            <person name="Liu T."/>
            <person name="Pan Y."/>
            <person name="Xia L."/>
            <person name="Li J."/>
            <person name="Zhao F."/>
            <person name="Cao W."/>
        </authorList>
    </citation>
    <scope>NUCLEOTIDE SEQUENCE</scope>
    <source>
        <strain evidence="1">Dsil-2018</strain>
    </source>
</reference>
<sequence length="474" mass="53629">MPDTCTGKLLRLRGALGGVNWRPTRFAVDGLHPYACSLCGVIPKHTLLLPCEHALCETCKSGSLEDDGGVCPLDQEPFVEDECGRIPLPLRKLSSLKASIARCWNEAQGCPFEDTLPSLLHHYEEECNFHAVECPRCGEVALHADLVAHYKAGCHGTVPSVTDDEPPRYDSVLRVSDVNAALEEFNAILSQLYQDQLPTMESKMNEITELVTNHGALLQELRQTLSETQQALTCRQSETAQQLSAMFDEKLQSQVDTLCSRLRDATPEEERGSPMPWCKEQRHVLRRLDVMVTQSLGYLSDLRHATVRDVPHLVARCEMACDHKERAIVDPLYSSELRLLERFTYCLNLKNADKIGHDCKRSGRRVLDVVDLWHCKDLYFIIAIALDDNPGWFEVCVQLAGTVRTSSLNPFVRSVELQDKDCRRCRYLQEADPTNMSGHRSKWKNIFRTDYWQLLRDGFFDGGEANINVTVCHV</sequence>
<name>A0ACB8DND8_DERSI</name>